<dbReference type="PANTHER" id="PTHR12483:SF129">
    <property type="entry name" value="COPPER TRANSPORT PROTEIN"/>
    <property type="match status" value="1"/>
</dbReference>
<evidence type="ECO:0000256" key="4">
    <source>
        <dbReference type="ARBA" id="ARBA00022989"/>
    </source>
</evidence>
<evidence type="ECO:0000256" key="5">
    <source>
        <dbReference type="ARBA" id="ARBA00023136"/>
    </source>
</evidence>
<evidence type="ECO:0000256" key="6">
    <source>
        <dbReference type="RuleBase" id="RU367022"/>
    </source>
</evidence>
<keyword evidence="6" id="KW-0186">Copper</keyword>
<keyword evidence="6" id="KW-0406">Ion transport</keyword>
<keyword evidence="3 6" id="KW-0187">Copper transport</keyword>
<comment type="similarity">
    <text evidence="1 6">Belongs to the copper transporter (Ctr) (TC 1.A.56) family. SLC31A subfamily.</text>
</comment>
<accession>A0A2G9HD03</accession>
<reference evidence="8" key="1">
    <citation type="journal article" date="2018" name="Gigascience">
        <title>Genome assembly of the Pink Ipe (Handroanthus impetiginosus, Bignoniaceae), a highly valued, ecologically keystone Neotropical timber forest tree.</title>
        <authorList>
            <person name="Silva-Junior O.B."/>
            <person name="Grattapaglia D."/>
            <person name="Novaes E."/>
            <person name="Collevatti R.G."/>
        </authorList>
    </citation>
    <scope>NUCLEOTIDE SEQUENCE [LARGE SCALE GENOMIC DNA]</scope>
    <source>
        <strain evidence="8">cv. UFG-1</strain>
    </source>
</reference>
<keyword evidence="5 6" id="KW-0472">Membrane</keyword>
<keyword evidence="6" id="KW-0813">Transport</keyword>
<keyword evidence="2 6" id="KW-0812">Transmembrane</keyword>
<evidence type="ECO:0000256" key="2">
    <source>
        <dbReference type="ARBA" id="ARBA00022692"/>
    </source>
</evidence>
<dbReference type="Proteomes" id="UP000231279">
    <property type="component" value="Unassembled WGS sequence"/>
</dbReference>
<dbReference type="AlphaFoldDB" id="A0A2G9HD03"/>
<dbReference type="GO" id="GO:0005886">
    <property type="term" value="C:plasma membrane"/>
    <property type="evidence" value="ECO:0007669"/>
    <property type="project" value="TreeGrafter"/>
</dbReference>
<feature type="transmembrane region" description="Helical" evidence="6">
    <location>
        <begin position="103"/>
        <end position="122"/>
    </location>
</feature>
<dbReference type="PANTHER" id="PTHR12483">
    <property type="entry name" value="SOLUTE CARRIER FAMILY 31 COPPER TRANSPORTERS"/>
    <property type="match status" value="1"/>
</dbReference>
<evidence type="ECO:0000256" key="1">
    <source>
        <dbReference type="ARBA" id="ARBA00006921"/>
    </source>
</evidence>
<evidence type="ECO:0000313" key="8">
    <source>
        <dbReference type="Proteomes" id="UP000231279"/>
    </source>
</evidence>
<dbReference type="InterPro" id="IPR007274">
    <property type="entry name" value="Cop_transporter"/>
</dbReference>
<proteinExistence type="inferred from homology"/>
<comment type="caution">
    <text evidence="7">The sequence shown here is derived from an EMBL/GenBank/DDBJ whole genome shotgun (WGS) entry which is preliminary data.</text>
</comment>
<feature type="transmembrane region" description="Helical" evidence="6">
    <location>
        <begin position="46"/>
        <end position="67"/>
    </location>
</feature>
<organism evidence="7 8">
    <name type="scientific">Handroanthus impetiginosus</name>
    <dbReference type="NCBI Taxonomy" id="429701"/>
    <lineage>
        <taxon>Eukaryota</taxon>
        <taxon>Viridiplantae</taxon>
        <taxon>Streptophyta</taxon>
        <taxon>Embryophyta</taxon>
        <taxon>Tracheophyta</taxon>
        <taxon>Spermatophyta</taxon>
        <taxon>Magnoliopsida</taxon>
        <taxon>eudicotyledons</taxon>
        <taxon>Gunneridae</taxon>
        <taxon>Pentapetalae</taxon>
        <taxon>asterids</taxon>
        <taxon>lamiids</taxon>
        <taxon>Lamiales</taxon>
        <taxon>Bignoniaceae</taxon>
        <taxon>Crescentiina</taxon>
        <taxon>Tabebuia alliance</taxon>
        <taxon>Handroanthus</taxon>
    </lineage>
</organism>
<keyword evidence="8" id="KW-1185">Reference proteome</keyword>
<dbReference type="GO" id="GO:0005375">
    <property type="term" value="F:copper ion transmembrane transporter activity"/>
    <property type="evidence" value="ECO:0007669"/>
    <property type="project" value="UniProtKB-UniRule"/>
</dbReference>
<keyword evidence="4 6" id="KW-1133">Transmembrane helix</keyword>
<protein>
    <recommendedName>
        <fullName evidence="6">Copper transport protein</fullName>
    </recommendedName>
</protein>
<gene>
    <name evidence="7" type="ORF">CDL12_11947</name>
</gene>
<comment type="subcellular location">
    <subcellularLocation>
        <location evidence="6">Membrane</location>
        <topology evidence="6">Multi-pass membrane protein</topology>
    </subcellularLocation>
</comment>
<evidence type="ECO:0000256" key="3">
    <source>
        <dbReference type="ARBA" id="ARBA00022796"/>
    </source>
</evidence>
<sequence length="123" mass="14027">MENMPEMNHTSHESHQPEHATMHLTFFWGKNAEILFSGWPGTCTGMYLLALVFVFVLFLIVEWLSIYHRGRCGNSSDCAIIRTIVHGIRICLGYLVMLVVMSFNVGVLIVAVVGHTLGFFYFW</sequence>
<dbReference type="EMBL" id="NKXS01002076">
    <property type="protein sequence ID" value="PIN15409.1"/>
    <property type="molecule type" value="Genomic_DNA"/>
</dbReference>
<dbReference type="Pfam" id="PF04145">
    <property type="entry name" value="Ctr"/>
    <property type="match status" value="1"/>
</dbReference>
<dbReference type="OrthoDB" id="73901at2759"/>
<evidence type="ECO:0000313" key="7">
    <source>
        <dbReference type="EMBL" id="PIN15409.1"/>
    </source>
</evidence>
<name>A0A2G9HD03_9LAMI</name>